<dbReference type="RefSeq" id="XP_018001754.1">
    <property type="nucleotide sequence ID" value="XM_018145612.1"/>
</dbReference>
<dbReference type="Proteomes" id="UP000038010">
    <property type="component" value="Unassembled WGS sequence"/>
</dbReference>
<comment type="caution">
    <text evidence="1">The sequence shown here is derived from an EMBL/GenBank/DDBJ whole genome shotgun (WGS) entry which is preliminary data.</text>
</comment>
<dbReference type="AlphaFoldDB" id="A0A0N0NNN1"/>
<protein>
    <submittedName>
        <fullName evidence="1">Uncharacterized protein</fullName>
    </submittedName>
</protein>
<evidence type="ECO:0000313" key="2">
    <source>
        <dbReference type="Proteomes" id="UP000038010"/>
    </source>
</evidence>
<dbReference type="GeneID" id="28737492"/>
<dbReference type="VEuPathDB" id="FungiDB:AB675_5403"/>
<name>A0A0N0NNN1_9EURO</name>
<reference evidence="1 2" key="1">
    <citation type="submission" date="2015-06" db="EMBL/GenBank/DDBJ databases">
        <title>Draft genome of the ant-associated black yeast Phialophora attae CBS 131958.</title>
        <authorList>
            <person name="Moreno L.F."/>
            <person name="Stielow B.J."/>
            <person name="de Hoog S."/>
            <person name="Vicente V.A."/>
            <person name="Weiss V.A."/>
            <person name="de Vries M."/>
            <person name="Cruz L.M."/>
            <person name="Souza E.M."/>
        </authorList>
    </citation>
    <scope>NUCLEOTIDE SEQUENCE [LARGE SCALE GENOMIC DNA]</scope>
    <source>
        <strain evidence="1 2">CBS 131958</strain>
    </source>
</reference>
<accession>A0A0N0NNN1</accession>
<evidence type="ECO:0000313" key="1">
    <source>
        <dbReference type="EMBL" id="KPI41791.1"/>
    </source>
</evidence>
<organism evidence="1 2">
    <name type="scientific">Cyphellophora attinorum</name>
    <dbReference type="NCBI Taxonomy" id="1664694"/>
    <lineage>
        <taxon>Eukaryota</taxon>
        <taxon>Fungi</taxon>
        <taxon>Dikarya</taxon>
        <taxon>Ascomycota</taxon>
        <taxon>Pezizomycotina</taxon>
        <taxon>Eurotiomycetes</taxon>
        <taxon>Chaetothyriomycetidae</taxon>
        <taxon>Chaetothyriales</taxon>
        <taxon>Cyphellophoraceae</taxon>
        <taxon>Cyphellophora</taxon>
    </lineage>
</organism>
<proteinExistence type="predicted"/>
<keyword evidence="2" id="KW-1185">Reference proteome</keyword>
<dbReference type="EMBL" id="LFJN01000008">
    <property type="protein sequence ID" value="KPI41791.1"/>
    <property type="molecule type" value="Genomic_DNA"/>
</dbReference>
<sequence length="204" mass="23001">MTTRSRNAIPSDDTPHFSAGMSVQFHATFSMDEETRTITNLDTEDMQMVQEAKQKANPRYSVSDALRTGIAYVRRSYIRREVRIVAPEMIFRAMAAHQEDNCQHMDEHAELYITYLQALIDPRNGMKYSRIRVENIQEEIRQAELALASFRAARAAGTVFHKCPATVGIEYLRAPKAHVHDERCGTGVGCTIQEPAGKNNANNA</sequence>
<gene>
    <name evidence="1" type="ORF">AB675_5403</name>
</gene>